<feature type="binding site" evidence="10">
    <location>
        <position position="415"/>
    </location>
    <ligand>
        <name>substrate</name>
    </ligand>
</feature>
<dbReference type="Gene3D" id="3.20.20.80">
    <property type="entry name" value="Glycosidases"/>
    <property type="match status" value="1"/>
</dbReference>
<feature type="binding site" evidence="10">
    <location>
        <position position="174"/>
    </location>
    <ligand>
        <name>substrate</name>
    </ligand>
</feature>
<dbReference type="AlphaFoldDB" id="A0A841BMZ1"/>
<dbReference type="GO" id="GO:0005829">
    <property type="term" value="C:cytosol"/>
    <property type="evidence" value="ECO:0007669"/>
    <property type="project" value="TreeGrafter"/>
</dbReference>
<evidence type="ECO:0000256" key="8">
    <source>
        <dbReference type="ARBA" id="ARBA00023326"/>
    </source>
</evidence>
<comment type="catalytic activity">
    <reaction evidence="1 11">
        <text>Hydrolysis of terminal, non-reducing beta-D-glucosyl residues with release of beta-D-glucose.</text>
        <dbReference type="EC" id="3.2.1.21"/>
    </reaction>
</comment>
<evidence type="ECO:0000313" key="12">
    <source>
        <dbReference type="EMBL" id="MBB5869634.1"/>
    </source>
</evidence>
<dbReference type="Pfam" id="PF00232">
    <property type="entry name" value="Glyco_hydro_1"/>
    <property type="match status" value="1"/>
</dbReference>
<feature type="binding site" evidence="10">
    <location>
        <position position="29"/>
    </location>
    <ligand>
        <name>substrate</name>
    </ligand>
</feature>
<dbReference type="RefSeq" id="WP_184836385.1">
    <property type="nucleotide sequence ID" value="NZ_JACHMN010000002.1"/>
</dbReference>
<dbReference type="InterPro" id="IPR033132">
    <property type="entry name" value="GH_1_N_CS"/>
</dbReference>
<dbReference type="InterPro" id="IPR017853">
    <property type="entry name" value="GH"/>
</dbReference>
<comment type="similarity">
    <text evidence="2 11">Belongs to the glycosyl hydrolase 1 family.</text>
</comment>
<dbReference type="EMBL" id="JACHMN010000002">
    <property type="protein sequence ID" value="MBB5869634.1"/>
    <property type="molecule type" value="Genomic_DNA"/>
</dbReference>
<evidence type="ECO:0000256" key="5">
    <source>
        <dbReference type="ARBA" id="ARBA00023001"/>
    </source>
</evidence>
<dbReference type="SUPFAM" id="SSF51445">
    <property type="entry name" value="(Trans)glycosidases"/>
    <property type="match status" value="1"/>
</dbReference>
<organism evidence="12 13">
    <name type="scientific">Allocatelliglobosispora scoriae</name>
    <dbReference type="NCBI Taxonomy" id="643052"/>
    <lineage>
        <taxon>Bacteria</taxon>
        <taxon>Bacillati</taxon>
        <taxon>Actinomycetota</taxon>
        <taxon>Actinomycetes</taxon>
        <taxon>Micromonosporales</taxon>
        <taxon>Micromonosporaceae</taxon>
        <taxon>Allocatelliglobosispora</taxon>
    </lineage>
</organism>
<feature type="binding site" evidence="10">
    <location>
        <position position="305"/>
    </location>
    <ligand>
        <name>substrate</name>
    </ligand>
</feature>
<dbReference type="InterPro" id="IPR017736">
    <property type="entry name" value="Glyco_hydro_1_beta-glucosidase"/>
</dbReference>
<dbReference type="EC" id="3.2.1.21" evidence="3 11"/>
<dbReference type="NCBIfam" id="TIGR03356">
    <property type="entry name" value="BGL"/>
    <property type="match status" value="1"/>
</dbReference>
<feature type="active site" description="Nucleophile" evidence="9">
    <location>
        <position position="369"/>
    </location>
</feature>
<comment type="caution">
    <text evidence="12">The sequence shown here is derived from an EMBL/GenBank/DDBJ whole genome shotgun (WGS) entry which is preliminary data.</text>
</comment>
<evidence type="ECO:0000256" key="2">
    <source>
        <dbReference type="ARBA" id="ARBA00010838"/>
    </source>
</evidence>
<dbReference type="Proteomes" id="UP000587527">
    <property type="component" value="Unassembled WGS sequence"/>
</dbReference>
<keyword evidence="7 11" id="KW-0326">Glycosidase</keyword>
<dbReference type="PROSITE" id="PS00653">
    <property type="entry name" value="GLYCOSYL_HYDROL_F1_2"/>
    <property type="match status" value="1"/>
</dbReference>
<dbReference type="PRINTS" id="PR00131">
    <property type="entry name" value="GLHYDRLASE1"/>
</dbReference>
<feature type="active site" description="Proton donor" evidence="9">
    <location>
        <position position="175"/>
    </location>
</feature>
<dbReference type="GO" id="GO:0008422">
    <property type="term" value="F:beta-glucosidase activity"/>
    <property type="evidence" value="ECO:0007669"/>
    <property type="project" value="UniProtKB-EC"/>
</dbReference>
<sequence length="464" mass="51004">MTITQEHVEVDLLRFPTGFRWGAATASYQIEGAAQEDGRQPSIWDTFARTPGRVFRGHTGDVACEHYHRYREDVALMAELGLGTYRLSMAWPRVKPDGSGPVNIRGLDFYDRLIDELLAHGIDPMITLYHWDLPQTLEDAGGWTNRDTAYHLADYASAAIGRLGDRVATWTTLNEPWCSAFLGYASGDHAPGRQEPTSAYLAAHHLMLGHGLATQALRAGGAREVSYTVNLSRVSPLDPADHHDVAAATLIDGLQNRLFLDPLLKGSYPADMLRLFDRFGARHAISDGDLAIISSPIDLLGVNYYQPALIAAQVGSPGNKVYPGSEGTIDAPHGLPVTDMDWPVDATGLSDLLLRLSADYPGTPMMITENGAAYVDTVVDGRVADIERIAYLDGHLRAVHTAIQGGADMRGYLAWSLLDNYEWGYGYGKRFGLVRVDYDTQQRIPKDSAYWYANVIRQNGLTAE</sequence>
<feature type="binding site" evidence="10">
    <location>
        <begin position="422"/>
        <end position="423"/>
    </location>
    <ligand>
        <name>substrate</name>
    </ligand>
</feature>
<evidence type="ECO:0000256" key="7">
    <source>
        <dbReference type="ARBA" id="ARBA00023295"/>
    </source>
</evidence>
<name>A0A841BMZ1_9ACTN</name>
<protein>
    <recommendedName>
        <fullName evidence="3 11">Beta-glucosidase</fullName>
        <ecNumber evidence="3 11">3.2.1.21</ecNumber>
    </recommendedName>
</protein>
<keyword evidence="8" id="KW-0624">Polysaccharide degradation</keyword>
<accession>A0A841BMZ1</accession>
<evidence type="ECO:0000256" key="11">
    <source>
        <dbReference type="RuleBase" id="RU361175"/>
    </source>
</evidence>
<evidence type="ECO:0000256" key="6">
    <source>
        <dbReference type="ARBA" id="ARBA00023277"/>
    </source>
</evidence>
<keyword evidence="13" id="KW-1185">Reference proteome</keyword>
<evidence type="ECO:0000256" key="10">
    <source>
        <dbReference type="PIRSR" id="PIRSR617736-2"/>
    </source>
</evidence>
<proteinExistence type="inferred from homology"/>
<keyword evidence="4 11" id="KW-0378">Hydrolase</keyword>
<dbReference type="PANTHER" id="PTHR10353">
    <property type="entry name" value="GLYCOSYL HYDROLASE"/>
    <property type="match status" value="1"/>
</dbReference>
<keyword evidence="5" id="KW-0136">Cellulose degradation</keyword>
<dbReference type="FunFam" id="3.20.20.80:FF:000004">
    <property type="entry name" value="Beta-glucosidase 6-phospho-beta-glucosidase"/>
    <property type="match status" value="1"/>
</dbReference>
<gene>
    <name evidence="12" type="ORF">F4553_003013</name>
</gene>
<evidence type="ECO:0000256" key="9">
    <source>
        <dbReference type="PIRSR" id="PIRSR617736-1"/>
    </source>
</evidence>
<evidence type="ECO:0000313" key="13">
    <source>
        <dbReference type="Proteomes" id="UP000587527"/>
    </source>
</evidence>
<evidence type="ECO:0000256" key="1">
    <source>
        <dbReference type="ARBA" id="ARBA00000448"/>
    </source>
</evidence>
<dbReference type="GO" id="GO:0030245">
    <property type="term" value="P:cellulose catabolic process"/>
    <property type="evidence" value="ECO:0007669"/>
    <property type="project" value="UniProtKB-KW"/>
</dbReference>
<keyword evidence="6" id="KW-0119">Carbohydrate metabolism</keyword>
<evidence type="ECO:0000256" key="3">
    <source>
        <dbReference type="ARBA" id="ARBA00012744"/>
    </source>
</evidence>
<dbReference type="PANTHER" id="PTHR10353:SF36">
    <property type="entry name" value="LP05116P"/>
    <property type="match status" value="1"/>
</dbReference>
<evidence type="ECO:0000256" key="4">
    <source>
        <dbReference type="ARBA" id="ARBA00022801"/>
    </source>
</evidence>
<reference evidence="12 13" key="1">
    <citation type="submission" date="2020-08" db="EMBL/GenBank/DDBJ databases">
        <title>Sequencing the genomes of 1000 actinobacteria strains.</title>
        <authorList>
            <person name="Klenk H.-P."/>
        </authorList>
    </citation>
    <scope>NUCLEOTIDE SEQUENCE [LARGE SCALE GENOMIC DNA]</scope>
    <source>
        <strain evidence="12 13">DSM 45362</strain>
    </source>
</reference>
<dbReference type="InterPro" id="IPR001360">
    <property type="entry name" value="Glyco_hydro_1"/>
</dbReference>
<feature type="binding site" evidence="10">
    <location>
        <position position="130"/>
    </location>
    <ligand>
        <name>substrate</name>
    </ligand>
</feature>